<feature type="binding site" evidence="2">
    <location>
        <position position="366"/>
    </location>
    <ligand>
        <name>Fe cation</name>
        <dbReference type="ChEBI" id="CHEBI:24875"/>
    </ligand>
</feature>
<dbReference type="Pfam" id="PF13181">
    <property type="entry name" value="TPR_8"/>
    <property type="match status" value="1"/>
</dbReference>
<feature type="repeat" description="TPR" evidence="3">
    <location>
        <begin position="36"/>
        <end position="69"/>
    </location>
</feature>
<feature type="domain" description="LapB rubredoxin metal binding" evidence="5">
    <location>
        <begin position="361"/>
        <end position="388"/>
    </location>
</feature>
<name>A0A853IEK6_9GAMM</name>
<dbReference type="Pfam" id="PF13176">
    <property type="entry name" value="TPR_7"/>
    <property type="match status" value="1"/>
</dbReference>
<dbReference type="HAMAP" id="MF_00994">
    <property type="entry name" value="LPS_assembly_LapB"/>
    <property type="match status" value="1"/>
</dbReference>
<dbReference type="InterPro" id="IPR030865">
    <property type="entry name" value="LapB"/>
</dbReference>
<evidence type="ECO:0000313" key="7">
    <source>
        <dbReference type="Proteomes" id="UP000569732"/>
    </source>
</evidence>
<dbReference type="SUPFAM" id="SSF48452">
    <property type="entry name" value="TPR-like"/>
    <property type="match status" value="1"/>
</dbReference>
<keyword evidence="2 3" id="KW-0802">TPR repeat</keyword>
<dbReference type="Proteomes" id="UP000569732">
    <property type="component" value="Unassembled WGS sequence"/>
</dbReference>
<feature type="binding site" evidence="2">
    <location>
        <position position="363"/>
    </location>
    <ligand>
        <name>Fe cation</name>
        <dbReference type="ChEBI" id="CHEBI:24875"/>
    </ligand>
</feature>
<dbReference type="PROSITE" id="PS50005">
    <property type="entry name" value="TPR"/>
    <property type="match status" value="2"/>
</dbReference>
<dbReference type="NCBIfam" id="NF008757">
    <property type="entry name" value="PRK11788.1-5"/>
    <property type="match status" value="1"/>
</dbReference>
<keyword evidence="2 4" id="KW-1133">Transmembrane helix</keyword>
<protein>
    <recommendedName>
        <fullName evidence="2">Lipopolysaccharide assembly protein B</fullName>
    </recommendedName>
</protein>
<evidence type="ECO:0000256" key="1">
    <source>
        <dbReference type="ARBA" id="ARBA00022723"/>
    </source>
</evidence>
<dbReference type="InterPro" id="IPR011990">
    <property type="entry name" value="TPR-like_helical_dom_sf"/>
</dbReference>
<keyword evidence="7" id="KW-1185">Reference proteome</keyword>
<feature type="transmembrane region" description="Helical" evidence="4">
    <location>
        <begin position="6"/>
        <end position="22"/>
    </location>
</feature>
<gene>
    <name evidence="2 6" type="primary">lapB</name>
    <name evidence="6" type="ORF">H0A36_16455</name>
</gene>
<proteinExistence type="inferred from homology"/>
<organism evidence="6 7">
    <name type="scientific">Spartinivicinus marinus</name>
    <dbReference type="NCBI Taxonomy" id="2994442"/>
    <lineage>
        <taxon>Bacteria</taxon>
        <taxon>Pseudomonadati</taxon>
        <taxon>Pseudomonadota</taxon>
        <taxon>Gammaproteobacteria</taxon>
        <taxon>Oceanospirillales</taxon>
        <taxon>Zooshikellaceae</taxon>
        <taxon>Spartinivicinus</taxon>
    </lineage>
</organism>
<accession>A0A853IEK6</accession>
<dbReference type="InterPro" id="IPR019734">
    <property type="entry name" value="TPR_rpt"/>
</dbReference>
<dbReference type="GO" id="GO:0005506">
    <property type="term" value="F:iron ion binding"/>
    <property type="evidence" value="ECO:0007669"/>
    <property type="project" value="UniProtKB-UniRule"/>
</dbReference>
<dbReference type="AlphaFoldDB" id="A0A853IEK6"/>
<dbReference type="GO" id="GO:0008653">
    <property type="term" value="P:lipopolysaccharide metabolic process"/>
    <property type="evidence" value="ECO:0007669"/>
    <property type="project" value="InterPro"/>
</dbReference>
<keyword evidence="2 4" id="KW-0812">Transmembrane</keyword>
<feature type="repeat" description="TPR" evidence="3">
    <location>
        <begin position="219"/>
        <end position="252"/>
    </location>
</feature>
<evidence type="ECO:0000256" key="2">
    <source>
        <dbReference type="HAMAP-Rule" id="MF_00994"/>
    </source>
</evidence>
<feature type="binding site" evidence="2">
    <location>
        <position position="377"/>
    </location>
    <ligand>
        <name>Fe cation</name>
        <dbReference type="ChEBI" id="CHEBI:24875"/>
    </ligand>
</feature>
<feature type="binding site" evidence="2">
    <location>
        <position position="380"/>
    </location>
    <ligand>
        <name>Fe cation</name>
        <dbReference type="ChEBI" id="CHEBI:24875"/>
    </ligand>
</feature>
<keyword evidence="2" id="KW-0677">Repeat</keyword>
<dbReference type="SMART" id="SM00028">
    <property type="entry name" value="TPR"/>
    <property type="match status" value="4"/>
</dbReference>
<sequence>MNDTVYLLGFFCAIAIGFWLGRRDKRKKVRKSKERLSKEYFIGLNYLLNEQTNEAIDTFIKALETNPDSQETFDTCIALGRLFCKRGEVDRAIRVHQSLLARPSLTKKQSLMVQLELSRDYYSAGLLDRSEGLLTQLVEVSAGFQVEALELLLAIYQQEKEWLLAIEIGKKLLKNNVVSYSNLVAHFYCELAEEQVAKSNTTEGREYLKQALKYNKQCVRASLVLGKLEYSQGNLKESLKALQKIYNQDPDYISESVPLLEELRTEQSGSIQKSVNSYLQKCLKDYPSVAIVLSLAKEIEMKQGAKDAGKFIAEQLARRPSLRGLNQLIDIHIGIAEGKSKKNLGLLRELTRKLSDGKPLYRCINCGFSGQELHWQCPSCQHWGEVKPIHGVEGQ</sequence>
<evidence type="ECO:0000256" key="4">
    <source>
        <dbReference type="SAM" id="Phobius"/>
    </source>
</evidence>
<dbReference type="GO" id="GO:0009898">
    <property type="term" value="C:cytoplasmic side of plasma membrane"/>
    <property type="evidence" value="ECO:0007669"/>
    <property type="project" value="UniProtKB-UniRule"/>
</dbReference>
<dbReference type="GO" id="GO:0046890">
    <property type="term" value="P:regulation of lipid biosynthetic process"/>
    <property type="evidence" value="ECO:0007669"/>
    <property type="project" value="UniProtKB-UniRule"/>
</dbReference>
<keyword evidence="1 2" id="KW-0479">Metal-binding</keyword>
<dbReference type="EMBL" id="JACCKB010000027">
    <property type="protein sequence ID" value="NYZ67605.1"/>
    <property type="molecule type" value="Genomic_DNA"/>
</dbReference>
<keyword evidence="2 4" id="KW-0472">Membrane</keyword>
<comment type="caution">
    <text evidence="6">The sequence shown here is derived from an EMBL/GenBank/DDBJ whole genome shotgun (WGS) entry which is preliminary data.</text>
</comment>
<evidence type="ECO:0000313" key="6">
    <source>
        <dbReference type="EMBL" id="NYZ67605.1"/>
    </source>
</evidence>
<evidence type="ECO:0000256" key="3">
    <source>
        <dbReference type="PROSITE-ProRule" id="PRU00339"/>
    </source>
</evidence>
<dbReference type="RefSeq" id="WP_180569624.1">
    <property type="nucleotide sequence ID" value="NZ_JACCKB010000027.1"/>
</dbReference>
<keyword evidence="2" id="KW-1003">Cell membrane</keyword>
<keyword evidence="2" id="KW-0997">Cell inner membrane</keyword>
<comment type="subcellular location">
    <subcellularLocation>
        <location evidence="2">Cell inner membrane</location>
        <topology evidence="2">Single-pass membrane protein</topology>
        <orientation evidence="2">Cytoplasmic side</orientation>
    </subcellularLocation>
</comment>
<dbReference type="Pfam" id="PF18073">
    <property type="entry name" value="Zn_ribbon_LapB"/>
    <property type="match status" value="1"/>
</dbReference>
<feature type="topological domain" description="Cytoplasmic" evidence="2">
    <location>
        <begin position="22"/>
        <end position="395"/>
    </location>
</feature>
<reference evidence="6 7" key="1">
    <citation type="submission" date="2020-07" db="EMBL/GenBank/DDBJ databases">
        <title>Endozoicomonas sp. nov., isolated from sediment.</title>
        <authorList>
            <person name="Gu T."/>
        </authorList>
    </citation>
    <scope>NUCLEOTIDE SEQUENCE [LARGE SCALE GENOMIC DNA]</scope>
    <source>
        <strain evidence="6 7">SM1973</strain>
    </source>
</reference>
<comment type="function">
    <text evidence="2">Modulates cellular lipopolysaccharide (LPS) levels by regulating LpxC, which is involved in lipid A biosynthesis. May act by modulating the proteolytic activity of FtsH towards LpxC. May also coordinate assembly of proteins involved in LPS synthesis at the plasma membrane.</text>
</comment>
<comment type="similarity">
    <text evidence="2">Belongs to the LapB family.</text>
</comment>
<dbReference type="Gene3D" id="1.25.40.10">
    <property type="entry name" value="Tetratricopeptide repeat domain"/>
    <property type="match status" value="1"/>
</dbReference>
<dbReference type="Pfam" id="PF13432">
    <property type="entry name" value="TPR_16"/>
    <property type="match status" value="1"/>
</dbReference>
<keyword evidence="2" id="KW-0408">Iron</keyword>
<dbReference type="InterPro" id="IPR041166">
    <property type="entry name" value="Rubredoxin_2"/>
</dbReference>
<evidence type="ECO:0000259" key="5">
    <source>
        <dbReference type="Pfam" id="PF18073"/>
    </source>
</evidence>